<dbReference type="Proteomes" id="UP000509684">
    <property type="component" value="Chromosome"/>
</dbReference>
<proteinExistence type="predicted"/>
<name>A0A7D5NAW9_9PROT</name>
<dbReference type="Pfam" id="PF07030">
    <property type="entry name" value="Phage_Mu_Gp36"/>
    <property type="match status" value="1"/>
</dbReference>
<protein>
    <submittedName>
        <fullName evidence="1">DUF1320 domain-containing protein</fullName>
    </submittedName>
</protein>
<dbReference type="EMBL" id="CP058708">
    <property type="protein sequence ID" value="QLH50232.1"/>
    <property type="molecule type" value="Genomic_DNA"/>
</dbReference>
<dbReference type="AlphaFoldDB" id="A0A7D5NAW9"/>
<organism evidence="1 2">
    <name type="scientific">Candidatus Accumulibacter cognatus</name>
    <dbReference type="NCBI Taxonomy" id="2954383"/>
    <lineage>
        <taxon>Bacteria</taxon>
        <taxon>Pseudomonadati</taxon>
        <taxon>Pseudomonadota</taxon>
        <taxon>Betaproteobacteria</taxon>
        <taxon>Candidatus Accumulibacter</taxon>
    </lineage>
</organism>
<dbReference type="KEGG" id="acog:HWD57_10905"/>
<accession>A0A7D5NAW9</accession>
<dbReference type="InterPro" id="IPR009752">
    <property type="entry name" value="Phage_Mu_GpJ"/>
</dbReference>
<sequence length="134" mass="14322">MAYATLDDLVARFGEQELIDQTDRVSGTNVNTEVVTRVLDDASAILDGYLAGRYALPLATVPALLVGLCCDLARYALYPDAAPDLVKERYQNALKLLARIADGTLQLGQSGPPAQAGLSQVVSSPRLFARGERS</sequence>
<reference evidence="1 2" key="1">
    <citation type="journal article" date="2019" name="Microbiome">
        <title>Annotated bacterial chromosomes from frame-shift-corrected long-read metagenomic data.</title>
        <authorList>
            <person name="Arumugam K."/>
            <person name="Bagci C."/>
            <person name="Bessarab I."/>
            <person name="Beier S."/>
            <person name="Buchfink B."/>
            <person name="Gorska A."/>
            <person name="Qiu G."/>
            <person name="Huson D.H."/>
            <person name="Williams R.B.H."/>
        </authorList>
    </citation>
    <scope>NUCLEOTIDE SEQUENCE [LARGE SCALE GENOMIC DNA]</scope>
    <source>
        <strain evidence="1">SSA1</strain>
    </source>
</reference>
<evidence type="ECO:0000313" key="2">
    <source>
        <dbReference type="Proteomes" id="UP000509684"/>
    </source>
</evidence>
<evidence type="ECO:0000313" key="1">
    <source>
        <dbReference type="EMBL" id="QLH50232.1"/>
    </source>
</evidence>
<gene>
    <name evidence="1" type="ORF">HWD57_10905</name>
</gene>